<sequence>MNCEALWELFLATGLPEAYALYRLLREEEAREIKTA</sequence>
<dbReference type="EMBL" id="QEKK01000003">
    <property type="protein sequence ID" value="PVY58805.1"/>
    <property type="molecule type" value="Genomic_DNA"/>
</dbReference>
<name>A0A2U1CD34_9FIRM</name>
<dbReference type="Proteomes" id="UP000245778">
    <property type="component" value="Unassembled WGS sequence"/>
</dbReference>
<dbReference type="AlphaFoldDB" id="A0A2U1CD34"/>
<evidence type="ECO:0000313" key="2">
    <source>
        <dbReference type="Proteomes" id="UP000245778"/>
    </source>
</evidence>
<evidence type="ECO:0000313" key="1">
    <source>
        <dbReference type="EMBL" id="PVY58805.1"/>
    </source>
</evidence>
<organism evidence="1 2">
    <name type="scientific">Intestinimonas butyriciproducens</name>
    <dbReference type="NCBI Taxonomy" id="1297617"/>
    <lineage>
        <taxon>Bacteria</taxon>
        <taxon>Bacillati</taxon>
        <taxon>Bacillota</taxon>
        <taxon>Clostridia</taxon>
        <taxon>Eubacteriales</taxon>
        <taxon>Intestinimonas</taxon>
    </lineage>
</organism>
<reference evidence="1 2" key="1">
    <citation type="submission" date="2018-04" db="EMBL/GenBank/DDBJ databases">
        <title>Genomic Encyclopedia of Type Strains, Phase IV (KMG-IV): sequencing the most valuable type-strain genomes for metagenomic binning, comparative biology and taxonomic classification.</title>
        <authorList>
            <person name="Goeker M."/>
        </authorList>
    </citation>
    <scope>NUCLEOTIDE SEQUENCE [LARGE SCALE GENOMIC DNA]</scope>
    <source>
        <strain evidence="1 2">DSM 26588</strain>
    </source>
</reference>
<protein>
    <recommendedName>
        <fullName evidence="3">YqzL-like protein</fullName>
    </recommendedName>
</protein>
<evidence type="ECO:0008006" key="3">
    <source>
        <dbReference type="Google" id="ProtNLM"/>
    </source>
</evidence>
<proteinExistence type="predicted"/>
<comment type="caution">
    <text evidence="1">The sequence shown here is derived from an EMBL/GenBank/DDBJ whole genome shotgun (WGS) entry which is preliminary data.</text>
</comment>
<accession>A0A2U1CD34</accession>
<gene>
    <name evidence="1" type="ORF">C7373_10393</name>
</gene>